<dbReference type="SUPFAM" id="SSF55729">
    <property type="entry name" value="Acyl-CoA N-acyltransferases (Nat)"/>
    <property type="match status" value="1"/>
</dbReference>
<keyword evidence="2" id="KW-1185">Reference proteome</keyword>
<reference evidence="2" key="1">
    <citation type="submission" date="2017-02" db="EMBL/GenBank/DDBJ databases">
        <authorList>
            <person name="Varghese N."/>
            <person name="Submissions S."/>
        </authorList>
    </citation>
    <scope>NUCLEOTIDE SEQUENCE [LARGE SCALE GENOMIC DNA]</scope>
    <source>
        <strain evidence="2">ATCC 35199</strain>
    </source>
</reference>
<evidence type="ECO:0000313" key="2">
    <source>
        <dbReference type="Proteomes" id="UP000243406"/>
    </source>
</evidence>
<evidence type="ECO:0008006" key="3">
    <source>
        <dbReference type="Google" id="ProtNLM"/>
    </source>
</evidence>
<dbReference type="InterPro" id="IPR016181">
    <property type="entry name" value="Acyl_CoA_acyltransferase"/>
</dbReference>
<dbReference type="Proteomes" id="UP000243406">
    <property type="component" value="Unassembled WGS sequence"/>
</dbReference>
<evidence type="ECO:0000313" key="1">
    <source>
        <dbReference type="EMBL" id="SKB39905.1"/>
    </source>
</evidence>
<dbReference type="Gene3D" id="3.40.630.30">
    <property type="match status" value="1"/>
</dbReference>
<dbReference type="OrthoDB" id="4228396at2"/>
<protein>
    <recommendedName>
        <fullName evidence="3">N-acetyltransferase domain-containing protein</fullName>
    </recommendedName>
</protein>
<organism evidence="1 2">
    <name type="scientific">Acetoanaerobium noterae</name>
    <dbReference type="NCBI Taxonomy" id="745369"/>
    <lineage>
        <taxon>Bacteria</taxon>
        <taxon>Bacillati</taxon>
        <taxon>Bacillota</taxon>
        <taxon>Clostridia</taxon>
        <taxon>Peptostreptococcales</taxon>
        <taxon>Filifactoraceae</taxon>
        <taxon>Acetoanaerobium</taxon>
    </lineage>
</organism>
<dbReference type="AlphaFoldDB" id="A0A1T5AY42"/>
<accession>A0A1T5AY42</accession>
<sequence length="190" mass="22199">MIYRNATIDDIEAVARLQQKYHVSTIDEKDKKDGFVTTLFTHDQFKEIIEKENGLAIACDSLGIVGYAMAASWEFWSKWPLFQFMIEDLPSTTYLGEVLSKENSYQYGPICIDKAYRGTEVLANLFEFSRQQMEKRYPIMITFINHINPRSYEAHTRKLGLDVIKNFDFNNNHYYELGYDMKKKTLGSTI</sequence>
<gene>
    <name evidence="1" type="ORF">SAMN02745120_1273</name>
</gene>
<dbReference type="RefSeq" id="WP_079589170.1">
    <property type="nucleotide sequence ID" value="NZ_FUYN01000002.1"/>
</dbReference>
<dbReference type="EMBL" id="FUYN01000002">
    <property type="protein sequence ID" value="SKB39905.1"/>
    <property type="molecule type" value="Genomic_DNA"/>
</dbReference>
<proteinExistence type="predicted"/>
<name>A0A1T5AY42_9FIRM</name>